<dbReference type="HOGENOM" id="CLU_032161_2_0_6"/>
<dbReference type="SUPFAM" id="SSF102114">
    <property type="entry name" value="Radical SAM enzymes"/>
    <property type="match status" value="1"/>
</dbReference>
<comment type="cofactor">
    <cofactor evidence="3">
        <name>[4Fe-4S] cluster</name>
        <dbReference type="ChEBI" id="CHEBI:49883"/>
    </cofactor>
</comment>
<dbReference type="EMBL" id="DS999411">
    <property type="protein sequence ID" value="EED36078.1"/>
    <property type="molecule type" value="Genomic_DNA"/>
</dbReference>
<evidence type="ECO:0000256" key="6">
    <source>
        <dbReference type="ARBA" id="ARBA00022485"/>
    </source>
</evidence>
<dbReference type="PANTHER" id="PTHR30538">
    <property type="entry name" value="LYSINE 2,3-AMINOMUTASE-RELATED"/>
    <property type="match status" value="1"/>
</dbReference>
<dbReference type="PANTHER" id="PTHR30538:SF1">
    <property type="entry name" value="L-LYSINE 2,3-AMINOMUTASE"/>
    <property type="match status" value="1"/>
</dbReference>
<feature type="binding site" evidence="14">
    <location>
        <position position="141"/>
    </location>
    <ligand>
        <name>[4Fe-4S] cluster</name>
        <dbReference type="ChEBI" id="CHEBI:49883"/>
        <note>4Fe-4S-S-AdoMet</note>
    </ligand>
</feature>
<feature type="binding site" evidence="14">
    <location>
        <position position="134"/>
    </location>
    <ligand>
        <name>[4Fe-4S] cluster</name>
        <dbReference type="ChEBI" id="CHEBI:49883"/>
        <note>4Fe-4S-S-AdoMet</note>
    </ligand>
</feature>
<feature type="binding site" evidence="14">
    <location>
        <position position="138"/>
    </location>
    <ligand>
        <name>[4Fe-4S] cluster</name>
        <dbReference type="ChEBI" id="CHEBI:49883"/>
        <note>4Fe-4S-S-AdoMet</note>
    </ligand>
</feature>
<dbReference type="NCBIfam" id="TIGR03821">
    <property type="entry name" value="EFP_modif_epmB"/>
    <property type="match status" value="1"/>
</dbReference>
<dbReference type="SFLD" id="SFLDG01070">
    <property type="entry name" value="PLP-dependent"/>
    <property type="match status" value="1"/>
</dbReference>
<keyword evidence="8 14" id="KW-0479">Metal-binding</keyword>
<keyword evidence="10" id="KW-0408">Iron</keyword>
<dbReference type="GO" id="GO:0051539">
    <property type="term" value="F:4 iron, 4 sulfur cluster binding"/>
    <property type="evidence" value="ECO:0007669"/>
    <property type="project" value="UniProtKB-KW"/>
</dbReference>
<comment type="cofactor">
    <cofactor evidence="2 15">
        <name>pyridoxal 5'-phosphate</name>
        <dbReference type="ChEBI" id="CHEBI:597326"/>
    </cofactor>
</comment>
<dbReference type="Proteomes" id="UP000004699">
    <property type="component" value="Unassembled WGS sequence"/>
</dbReference>
<gene>
    <name evidence="17" type="ORF">NOR51B_2026</name>
</gene>
<proteinExistence type="inferred from homology"/>
<protein>
    <recommendedName>
        <fullName evidence="5">L-lysine 2,3-aminomutase</fullName>
    </recommendedName>
    <alternativeName>
        <fullName evidence="13">EF-P post-translational modification enzyme B</fullName>
    </alternativeName>
</protein>
<dbReference type="InterPro" id="IPR007197">
    <property type="entry name" value="rSAM"/>
</dbReference>
<dbReference type="RefSeq" id="WP_009020822.1">
    <property type="nucleotide sequence ID" value="NZ_DS999411.1"/>
</dbReference>
<sequence length="356" mass="39039">MTAKTALAADALLARESAPWQTQLRNAVRSVSALLDSLNLTPADVEHGEPKTRGEDAERAAQDFPVRAPQSFIDRMRPGDPNDPLLRQVLAVSAEQQHVPGYVEDPLQERDANPTPGIVHKYQGRLLLMPTAACAVHCRYCFRRHFPYADNRLDEGALDRAMDYLASQPEVTEVILSGGDPLILDDAALGRLIDRLESLGHLSRLRIHSRLPVVLPDRLTEALAERLDASRLSTSLVLHGNHPAEIDAGLTERLQRWRPASLTLLNQSVLLAGVNDDPAVLIALSERLFEAGVLPYYLHLLDPVAGVGHFAVADEQALAIYRQMAAKLPGYLLPKLARELPDLPSKTTYGLDTLAG</sequence>
<dbReference type="GO" id="GO:0016853">
    <property type="term" value="F:isomerase activity"/>
    <property type="evidence" value="ECO:0007669"/>
    <property type="project" value="UniProtKB-KW"/>
</dbReference>
<dbReference type="SFLD" id="SFLDF00314">
    <property type="entry name" value="L-lysine_2_3-aminomutase_(yjeK"/>
    <property type="match status" value="1"/>
</dbReference>
<keyword evidence="7" id="KW-0949">S-adenosyl-L-methionine</keyword>
<dbReference type="GO" id="GO:0046872">
    <property type="term" value="F:metal ion binding"/>
    <property type="evidence" value="ECO:0007669"/>
    <property type="project" value="UniProtKB-KW"/>
</dbReference>
<comment type="similarity">
    <text evidence="4">Belongs to the radical SAM superfamily. KamA family.</text>
</comment>
<dbReference type="CDD" id="cd01335">
    <property type="entry name" value="Radical_SAM"/>
    <property type="match status" value="1"/>
</dbReference>
<accession>B8KUW2</accession>
<evidence type="ECO:0000256" key="9">
    <source>
        <dbReference type="ARBA" id="ARBA00022898"/>
    </source>
</evidence>
<evidence type="ECO:0000313" key="17">
    <source>
        <dbReference type="EMBL" id="EED36078.1"/>
    </source>
</evidence>
<evidence type="ECO:0000259" key="16">
    <source>
        <dbReference type="PROSITE" id="PS51918"/>
    </source>
</evidence>
<evidence type="ECO:0000256" key="4">
    <source>
        <dbReference type="ARBA" id="ARBA00008703"/>
    </source>
</evidence>
<dbReference type="Gene3D" id="3.20.20.70">
    <property type="entry name" value="Aldolase class I"/>
    <property type="match status" value="1"/>
</dbReference>
<evidence type="ECO:0000256" key="3">
    <source>
        <dbReference type="ARBA" id="ARBA00001966"/>
    </source>
</evidence>
<dbReference type="InterPro" id="IPR013785">
    <property type="entry name" value="Aldolase_TIM"/>
</dbReference>
<evidence type="ECO:0000256" key="5">
    <source>
        <dbReference type="ARBA" id="ARBA00022363"/>
    </source>
</evidence>
<evidence type="ECO:0000256" key="11">
    <source>
        <dbReference type="ARBA" id="ARBA00023014"/>
    </source>
</evidence>
<dbReference type="eggNOG" id="COG1509">
    <property type="taxonomic scope" value="Bacteria"/>
</dbReference>
<dbReference type="PIRSF" id="PIRSF004911">
    <property type="entry name" value="DUF160"/>
    <property type="match status" value="1"/>
</dbReference>
<dbReference type="STRING" id="565045.NOR51B_2026"/>
<evidence type="ECO:0000256" key="7">
    <source>
        <dbReference type="ARBA" id="ARBA00022691"/>
    </source>
</evidence>
<evidence type="ECO:0000256" key="8">
    <source>
        <dbReference type="ARBA" id="ARBA00022723"/>
    </source>
</evidence>
<evidence type="ECO:0000256" key="2">
    <source>
        <dbReference type="ARBA" id="ARBA00001933"/>
    </source>
</evidence>
<dbReference type="OrthoDB" id="9770937at2"/>
<keyword evidence="11 14" id="KW-0411">Iron-sulfur</keyword>
<keyword evidence="9 15" id="KW-0663">Pyridoxal phosphate</keyword>
<dbReference type="SFLD" id="SFLDS00029">
    <property type="entry name" value="Radical_SAM"/>
    <property type="match status" value="1"/>
</dbReference>
<reference evidence="18" key="1">
    <citation type="journal article" date="2013" name="BMC Microbiol.">
        <title>Taxonomy and evolution of bacteriochlorophyll a-containing members of the OM60/NOR5 clade of marine gammaproteobacteria: description of Luminiphilus syltensis gen. nov., sp. nov., reclassification of Haliea rubra as Pseudohaliea rubra gen. nov., comb. nov., and emendation of Chromatocurvus halotolerans.</title>
        <authorList>
            <person name="Spring S."/>
            <person name="Riedel T."/>
            <person name="Sproer C."/>
            <person name="Yan S."/>
            <person name="Harder J."/>
            <person name="Fuchs B.M."/>
        </authorList>
    </citation>
    <scope>NUCLEOTIDE SEQUENCE [LARGE SCALE GENOMIC DNA]</scope>
    <source>
        <strain evidence="18">NOR51-B</strain>
    </source>
</reference>
<evidence type="ECO:0000256" key="14">
    <source>
        <dbReference type="PIRSR" id="PIRSR004911-1"/>
    </source>
</evidence>
<keyword evidence="6 14" id="KW-0004">4Fe-4S</keyword>
<dbReference type="PROSITE" id="PS51918">
    <property type="entry name" value="RADICAL_SAM"/>
    <property type="match status" value="1"/>
</dbReference>
<dbReference type="NCBIfam" id="TIGR00238">
    <property type="entry name" value="KamA family radical SAM protein"/>
    <property type="match status" value="1"/>
</dbReference>
<keyword evidence="12" id="KW-0413">Isomerase</keyword>
<feature type="domain" description="Radical SAM core" evidence="16">
    <location>
        <begin position="120"/>
        <end position="344"/>
    </location>
</feature>
<dbReference type="InterPro" id="IPR058240">
    <property type="entry name" value="rSAM_sf"/>
</dbReference>
<evidence type="ECO:0000313" key="18">
    <source>
        <dbReference type="Proteomes" id="UP000004699"/>
    </source>
</evidence>
<comment type="catalytic activity">
    <reaction evidence="1">
        <text>L-lysine = D-beta-lysine</text>
        <dbReference type="Rhea" id="RHEA:44148"/>
        <dbReference type="ChEBI" id="CHEBI:32551"/>
        <dbReference type="ChEBI" id="CHEBI:84138"/>
    </reaction>
</comment>
<feature type="modified residue" description="N6-(pyridoxal phosphate)lysine" evidence="15">
    <location>
        <position position="346"/>
    </location>
</feature>
<evidence type="ECO:0000256" key="1">
    <source>
        <dbReference type="ARBA" id="ARBA00001352"/>
    </source>
</evidence>
<evidence type="ECO:0000256" key="15">
    <source>
        <dbReference type="PIRSR" id="PIRSR603739-50"/>
    </source>
</evidence>
<evidence type="ECO:0000256" key="10">
    <source>
        <dbReference type="ARBA" id="ARBA00023004"/>
    </source>
</evidence>
<dbReference type="InterPro" id="IPR022462">
    <property type="entry name" value="EpmB"/>
</dbReference>
<evidence type="ECO:0000256" key="12">
    <source>
        <dbReference type="ARBA" id="ARBA00023235"/>
    </source>
</evidence>
<keyword evidence="18" id="KW-1185">Reference proteome</keyword>
<name>B8KUW2_9GAMM</name>
<dbReference type="Pfam" id="PF04055">
    <property type="entry name" value="Radical_SAM"/>
    <property type="match status" value="1"/>
</dbReference>
<evidence type="ECO:0000256" key="13">
    <source>
        <dbReference type="ARBA" id="ARBA00030756"/>
    </source>
</evidence>
<dbReference type="InterPro" id="IPR003739">
    <property type="entry name" value="Lys_aminomutase/Glu_NH3_mut"/>
</dbReference>
<organism evidence="17 18">
    <name type="scientific">Luminiphilus syltensis NOR5-1B</name>
    <dbReference type="NCBI Taxonomy" id="565045"/>
    <lineage>
        <taxon>Bacteria</taxon>
        <taxon>Pseudomonadati</taxon>
        <taxon>Pseudomonadota</taxon>
        <taxon>Gammaproteobacteria</taxon>
        <taxon>Cellvibrionales</taxon>
        <taxon>Halieaceae</taxon>
        <taxon>Luminiphilus</taxon>
    </lineage>
</organism>
<dbReference type="AlphaFoldDB" id="B8KUW2"/>